<dbReference type="PANTHER" id="PTHR30023:SF0">
    <property type="entry name" value="PENICILLIN-SENSITIVE CARBOXYPEPTIDASE A"/>
    <property type="match status" value="1"/>
</dbReference>
<reference evidence="5 6" key="1">
    <citation type="submission" date="2024-09" db="EMBL/GenBank/DDBJ databases">
        <authorList>
            <person name="Sun Q."/>
            <person name="Mori K."/>
        </authorList>
    </citation>
    <scope>NUCLEOTIDE SEQUENCE [LARGE SCALE GENOMIC DNA]</scope>
    <source>
        <strain evidence="5 6">JCM 13852</strain>
    </source>
</reference>
<evidence type="ECO:0000256" key="2">
    <source>
        <dbReference type="ARBA" id="ARBA00022801"/>
    </source>
</evidence>
<keyword evidence="2 5" id="KW-0378">Hydrolase</keyword>
<keyword evidence="5" id="KW-0645">Protease</keyword>
<dbReference type="RefSeq" id="WP_378200357.1">
    <property type="nucleotide sequence ID" value="NZ_JBHMBK010000026.1"/>
</dbReference>
<feature type="compositionally biased region" description="Basic and acidic residues" evidence="3">
    <location>
        <begin position="282"/>
        <end position="293"/>
    </location>
</feature>
<feature type="compositionally biased region" description="Basic and acidic residues" evidence="3">
    <location>
        <begin position="176"/>
        <end position="213"/>
    </location>
</feature>
<dbReference type="NCBIfam" id="TIGR00666">
    <property type="entry name" value="PBP4"/>
    <property type="match status" value="1"/>
</dbReference>
<keyword evidence="5" id="KW-0121">Carboxypeptidase</keyword>
<feature type="compositionally biased region" description="Low complexity" evidence="3">
    <location>
        <begin position="107"/>
        <end position="122"/>
    </location>
</feature>
<dbReference type="SUPFAM" id="SSF56601">
    <property type="entry name" value="beta-lactamase/transpeptidase-like"/>
    <property type="match status" value="1"/>
</dbReference>
<dbReference type="EC" id="3.4.16.4" evidence="5"/>
<keyword evidence="4" id="KW-0812">Transmembrane</keyword>
<name>A0ABV5UAK0_9PSEU</name>
<accession>A0ABV5UAK0</accession>
<feature type="compositionally biased region" description="Basic and acidic residues" evidence="3">
    <location>
        <begin position="85"/>
        <end position="96"/>
    </location>
</feature>
<gene>
    <name evidence="5" type="primary">dacB</name>
    <name evidence="5" type="ORF">ACFFTO_29840</name>
</gene>
<comment type="caution">
    <text evidence="5">The sequence shown here is derived from an EMBL/GenBank/DDBJ whole genome shotgun (WGS) entry which is preliminary data.</text>
</comment>
<evidence type="ECO:0000256" key="3">
    <source>
        <dbReference type="SAM" id="MobiDB-lite"/>
    </source>
</evidence>
<dbReference type="InterPro" id="IPR012338">
    <property type="entry name" value="Beta-lactam/transpept-like"/>
</dbReference>
<dbReference type="EMBL" id="JBHMBK010000026">
    <property type="protein sequence ID" value="MFB9688399.1"/>
    <property type="molecule type" value="Genomic_DNA"/>
</dbReference>
<comment type="similarity">
    <text evidence="1">Belongs to the peptidase S13 family.</text>
</comment>
<proteinExistence type="inferred from homology"/>
<feature type="compositionally biased region" description="Basic and acidic residues" evidence="3">
    <location>
        <begin position="220"/>
        <end position="229"/>
    </location>
</feature>
<feature type="compositionally biased region" description="Pro residues" evidence="3">
    <location>
        <begin position="97"/>
        <end position="106"/>
    </location>
</feature>
<dbReference type="Pfam" id="PF02113">
    <property type="entry name" value="Peptidase_S13"/>
    <property type="match status" value="2"/>
</dbReference>
<dbReference type="PRINTS" id="PR00922">
    <property type="entry name" value="DADACBPTASE3"/>
</dbReference>
<feature type="region of interest" description="Disordered" evidence="3">
    <location>
        <begin position="374"/>
        <end position="409"/>
    </location>
</feature>
<feature type="compositionally biased region" description="Polar residues" evidence="3">
    <location>
        <begin position="394"/>
        <end position="407"/>
    </location>
</feature>
<evidence type="ECO:0000256" key="4">
    <source>
        <dbReference type="SAM" id="Phobius"/>
    </source>
</evidence>
<feature type="region of interest" description="Disordered" evidence="3">
    <location>
        <begin position="1"/>
        <end position="341"/>
    </location>
</feature>
<feature type="compositionally biased region" description="Pro residues" evidence="3">
    <location>
        <begin position="320"/>
        <end position="329"/>
    </location>
</feature>
<dbReference type="GO" id="GO:0009002">
    <property type="term" value="F:serine-type D-Ala-D-Ala carboxypeptidase activity"/>
    <property type="evidence" value="ECO:0007669"/>
    <property type="project" value="UniProtKB-EC"/>
</dbReference>
<evidence type="ECO:0000313" key="5">
    <source>
        <dbReference type="EMBL" id="MFB9688399.1"/>
    </source>
</evidence>
<keyword evidence="4" id="KW-1133">Transmembrane helix</keyword>
<dbReference type="Proteomes" id="UP001589535">
    <property type="component" value="Unassembled WGS sequence"/>
</dbReference>
<keyword evidence="6" id="KW-1185">Reference proteome</keyword>
<sequence>MPENDQPMWPSSDEDRSSSGARETTPMALPDPPSAPRDDPGVPKVTGTEAPKGSWFAPNVPPEPIPGLNAPAEESPPPPAPAKQDLADRLGSREPRQAPPPQPPAEQPKAAEPPSAAKPAEQSTQYIRVEESELEPTAPASDGESTQYVEQPAPKAAESTQYIEVKPSGPVPVVPIERHVPPREEPKPEEPQQQWREELQHWREEQQRREEQLSRSAAQRQEKPGREEAEAPQQPWSQRIELREDRTGDRPAEPGDRRPALPPEPPRGVVPSASAGSLARPQRIEPDGQRFDAEATVGIERPTPFPGVFQQQPQQRNEPPAEPPSPPAEPAAAAEPPKKKRRKGKIIAIVAVVVLLLAGGGVAAAMPKVSNRLGLPWAPNAPKGDSPEPVAATRQLQGPSTSGQGPTANGVKSALAAAAGNSALGQLNGSVVDPVTGTTLWDHSASTAVTPASTTKVLTSAAALLAMDPNTRLSTKIVQGADPGTVILVGGGDVTLTALPLGTESPLYPGAAHVDDLVAQVKKANPSVKKVQVDLSLFKGATTAPGWAAGDAPSTFATQIGSVMADAGRTDPKNNNSQRVANAGSALAGTIASKLSASAGGQATAPKDAKVLAEVKSAPLTELVSDTMELSDDVLAEALARQVALATGQEATFAGGAAATIKVLKDHGFDTAGVKLSDGSGISTENKIPAKLLTELMAAAAAPEGKNPNTAKLRPMLAGLPVAGGSGTLADKRFETPASQAGRGWVRAKTGTLTGVNTLAGLVLDQDGRVLVFAFMSNGSDQQPGRDAIDALATSLRKCGCS</sequence>
<dbReference type="InterPro" id="IPR000667">
    <property type="entry name" value="Peptidase_S13"/>
</dbReference>
<dbReference type="PANTHER" id="PTHR30023">
    <property type="entry name" value="D-ALANYL-D-ALANINE CARBOXYPEPTIDASE"/>
    <property type="match status" value="1"/>
</dbReference>
<keyword evidence="4" id="KW-0472">Membrane</keyword>
<protein>
    <submittedName>
        <fullName evidence="5">D-alanyl-D-alanine carboxypeptidase/D-alanyl-D-alanine-endopeptidase</fullName>
        <ecNumber evidence="5">3.4.16.4</ecNumber>
    </submittedName>
</protein>
<feature type="transmembrane region" description="Helical" evidence="4">
    <location>
        <begin position="346"/>
        <end position="366"/>
    </location>
</feature>
<evidence type="ECO:0000256" key="1">
    <source>
        <dbReference type="ARBA" id="ARBA00006096"/>
    </source>
</evidence>
<organism evidence="5 6">
    <name type="scientific">Amycolatopsis plumensis</name>
    <dbReference type="NCBI Taxonomy" id="236508"/>
    <lineage>
        <taxon>Bacteria</taxon>
        <taxon>Bacillati</taxon>
        <taxon>Actinomycetota</taxon>
        <taxon>Actinomycetes</taxon>
        <taxon>Pseudonocardiales</taxon>
        <taxon>Pseudonocardiaceae</taxon>
        <taxon>Amycolatopsis</taxon>
    </lineage>
</organism>
<feature type="compositionally biased region" description="Basic and acidic residues" evidence="3">
    <location>
        <begin position="240"/>
        <end position="259"/>
    </location>
</feature>
<dbReference type="Gene3D" id="3.40.710.10">
    <property type="entry name" value="DD-peptidase/beta-lactamase superfamily"/>
    <property type="match status" value="2"/>
</dbReference>
<evidence type="ECO:0000313" key="6">
    <source>
        <dbReference type="Proteomes" id="UP001589535"/>
    </source>
</evidence>